<dbReference type="InterPro" id="IPR050971">
    <property type="entry name" value="Cadherin-domain_protein"/>
</dbReference>
<protein>
    <recommendedName>
        <fullName evidence="9">Cadherin domain-containing protein</fullName>
    </recommendedName>
</protein>
<dbReference type="GO" id="GO:0009653">
    <property type="term" value="P:anatomical structure morphogenesis"/>
    <property type="evidence" value="ECO:0007669"/>
    <property type="project" value="UniProtKB-ARBA"/>
</dbReference>
<reference evidence="10" key="2">
    <citation type="submission" date="2025-09" db="UniProtKB">
        <authorList>
            <consortium name="Ensembl"/>
        </authorList>
    </citation>
    <scope>IDENTIFICATION</scope>
</reference>
<keyword evidence="6" id="KW-1133">Transmembrane helix</keyword>
<dbReference type="GO" id="GO:0005509">
    <property type="term" value="F:calcium ion binding"/>
    <property type="evidence" value="ECO:0007669"/>
    <property type="project" value="UniProtKB-UniRule"/>
</dbReference>
<dbReference type="Ensembl" id="ENSSGRT00000110449.1">
    <property type="protein sequence ID" value="ENSSGRP00000103893.1"/>
    <property type="gene ID" value="ENSSGRG00000051524.1"/>
</dbReference>
<organism evidence="10 11">
    <name type="scientific">Sinocyclocheilus grahami</name>
    <name type="common">Dianchi golden-line fish</name>
    <name type="synonym">Barbus grahami</name>
    <dbReference type="NCBI Taxonomy" id="75366"/>
    <lineage>
        <taxon>Eukaryota</taxon>
        <taxon>Metazoa</taxon>
        <taxon>Chordata</taxon>
        <taxon>Craniata</taxon>
        <taxon>Vertebrata</taxon>
        <taxon>Euteleostomi</taxon>
        <taxon>Actinopterygii</taxon>
        <taxon>Neopterygii</taxon>
        <taxon>Teleostei</taxon>
        <taxon>Ostariophysi</taxon>
        <taxon>Cypriniformes</taxon>
        <taxon>Cyprinidae</taxon>
        <taxon>Cyprininae</taxon>
        <taxon>Sinocyclocheilus</taxon>
    </lineage>
</organism>
<accession>A0A672SP57</accession>
<dbReference type="InterPro" id="IPR002126">
    <property type="entry name" value="Cadherin-like_dom"/>
</dbReference>
<dbReference type="PANTHER" id="PTHR24025:SF31">
    <property type="entry name" value="NEURAL-CADHERIN"/>
    <property type="match status" value="1"/>
</dbReference>
<dbReference type="PROSITE" id="PS00232">
    <property type="entry name" value="CADHERIN_1"/>
    <property type="match status" value="1"/>
</dbReference>
<keyword evidence="11" id="KW-1185">Reference proteome</keyword>
<dbReference type="GO" id="GO:0005886">
    <property type="term" value="C:plasma membrane"/>
    <property type="evidence" value="ECO:0007669"/>
    <property type="project" value="InterPro"/>
</dbReference>
<dbReference type="Pfam" id="PF00028">
    <property type="entry name" value="Cadherin"/>
    <property type="match status" value="1"/>
</dbReference>
<dbReference type="SUPFAM" id="SSF49313">
    <property type="entry name" value="Cadherin-like"/>
    <property type="match status" value="1"/>
</dbReference>
<evidence type="ECO:0000256" key="8">
    <source>
        <dbReference type="PROSITE-ProRule" id="PRU00043"/>
    </source>
</evidence>
<dbReference type="AlphaFoldDB" id="A0A672SP57"/>
<dbReference type="CDD" id="cd11304">
    <property type="entry name" value="Cadherin_repeat"/>
    <property type="match status" value="1"/>
</dbReference>
<evidence type="ECO:0000256" key="7">
    <source>
        <dbReference type="ARBA" id="ARBA00023136"/>
    </source>
</evidence>
<dbReference type="InterPro" id="IPR015919">
    <property type="entry name" value="Cadherin-like_sf"/>
</dbReference>
<dbReference type="InParanoid" id="A0A672SP57"/>
<sequence>MFVFSAAYCNSVPGINTAVVDVREDRPVGAFAFQIEASDPDGDPLTYGITGIYSSHFEVNSETGEVKMKSMLDREANDLLNIEVVVNDGVHADVTKTVYIAVLDANDNPPVFQNLPYNKEVPEVSEPVIIKDVNMDAVTAQHLTVVTLKE</sequence>
<dbReference type="SMART" id="SM00112">
    <property type="entry name" value="CA"/>
    <property type="match status" value="1"/>
</dbReference>
<evidence type="ECO:0000256" key="1">
    <source>
        <dbReference type="ARBA" id="ARBA00004370"/>
    </source>
</evidence>
<keyword evidence="7" id="KW-0472">Membrane</keyword>
<dbReference type="PROSITE" id="PS50268">
    <property type="entry name" value="CADHERIN_2"/>
    <property type="match status" value="1"/>
</dbReference>
<proteinExistence type="predicted"/>
<dbReference type="InterPro" id="IPR020894">
    <property type="entry name" value="Cadherin_CS"/>
</dbReference>
<evidence type="ECO:0000259" key="9">
    <source>
        <dbReference type="PROSITE" id="PS50268"/>
    </source>
</evidence>
<comment type="subcellular location">
    <subcellularLocation>
        <location evidence="1">Membrane</location>
    </subcellularLocation>
</comment>
<evidence type="ECO:0000313" key="11">
    <source>
        <dbReference type="Proteomes" id="UP000472262"/>
    </source>
</evidence>
<reference evidence="10" key="1">
    <citation type="submission" date="2025-08" db="UniProtKB">
        <authorList>
            <consortium name="Ensembl"/>
        </authorList>
    </citation>
    <scope>IDENTIFICATION</scope>
</reference>
<evidence type="ECO:0000256" key="6">
    <source>
        <dbReference type="ARBA" id="ARBA00022989"/>
    </source>
</evidence>
<evidence type="ECO:0000256" key="2">
    <source>
        <dbReference type="ARBA" id="ARBA00022692"/>
    </source>
</evidence>
<keyword evidence="4 8" id="KW-0106">Calcium</keyword>
<evidence type="ECO:0000313" key="10">
    <source>
        <dbReference type="Ensembl" id="ENSSGRP00000103893.1"/>
    </source>
</evidence>
<evidence type="ECO:0000256" key="3">
    <source>
        <dbReference type="ARBA" id="ARBA00022737"/>
    </source>
</evidence>
<dbReference type="PANTHER" id="PTHR24025">
    <property type="entry name" value="DESMOGLEIN FAMILY MEMBER"/>
    <property type="match status" value="1"/>
</dbReference>
<dbReference type="GO" id="GO:0007156">
    <property type="term" value="P:homophilic cell adhesion via plasma membrane adhesion molecules"/>
    <property type="evidence" value="ECO:0007669"/>
    <property type="project" value="InterPro"/>
</dbReference>
<evidence type="ECO:0000256" key="5">
    <source>
        <dbReference type="ARBA" id="ARBA00022889"/>
    </source>
</evidence>
<name>A0A672SP57_SINGR</name>
<dbReference type="Gene3D" id="2.60.40.60">
    <property type="entry name" value="Cadherins"/>
    <property type="match status" value="1"/>
</dbReference>
<keyword evidence="2" id="KW-0812">Transmembrane</keyword>
<dbReference type="PRINTS" id="PR00205">
    <property type="entry name" value="CADHERIN"/>
</dbReference>
<dbReference type="Proteomes" id="UP000472262">
    <property type="component" value="Unassembled WGS sequence"/>
</dbReference>
<dbReference type="GO" id="GO:0005911">
    <property type="term" value="C:cell-cell junction"/>
    <property type="evidence" value="ECO:0007669"/>
    <property type="project" value="TreeGrafter"/>
</dbReference>
<evidence type="ECO:0000256" key="4">
    <source>
        <dbReference type="ARBA" id="ARBA00022837"/>
    </source>
</evidence>
<feature type="domain" description="Cadherin" evidence="9">
    <location>
        <begin position="20"/>
        <end position="112"/>
    </location>
</feature>
<dbReference type="OMA" id="FYVTIED"/>
<keyword evidence="5" id="KW-0130">Cell adhesion</keyword>
<keyword evidence="3" id="KW-0677">Repeat</keyword>